<dbReference type="Gramene" id="MELO3C020264.2.1">
    <property type="protein sequence ID" value="MELO3C020264.2.1"/>
    <property type="gene ID" value="MELO3C020264.2"/>
</dbReference>
<dbReference type="Pfam" id="PF00407">
    <property type="entry name" value="Bet_v_1"/>
    <property type="match status" value="1"/>
</dbReference>
<dbReference type="KEGG" id="cmo:103496822"/>
<dbReference type="GeneID" id="103496822"/>
<dbReference type="InterPro" id="IPR052006">
    <property type="entry name" value="MLP-like"/>
</dbReference>
<dbReference type="InterPro" id="IPR023393">
    <property type="entry name" value="START-like_dom_sf"/>
</dbReference>
<evidence type="ECO:0000313" key="3">
    <source>
        <dbReference type="Proteomes" id="UP001652600"/>
    </source>
</evidence>
<organism evidence="3 4">
    <name type="scientific">Cucumis melo</name>
    <name type="common">Muskmelon</name>
    <dbReference type="NCBI Taxonomy" id="3656"/>
    <lineage>
        <taxon>Eukaryota</taxon>
        <taxon>Viridiplantae</taxon>
        <taxon>Streptophyta</taxon>
        <taxon>Embryophyta</taxon>
        <taxon>Tracheophyta</taxon>
        <taxon>Spermatophyta</taxon>
        <taxon>Magnoliopsida</taxon>
        <taxon>eudicotyledons</taxon>
        <taxon>Gunneridae</taxon>
        <taxon>Pentapetalae</taxon>
        <taxon>rosids</taxon>
        <taxon>fabids</taxon>
        <taxon>Cucurbitales</taxon>
        <taxon>Cucurbitaceae</taxon>
        <taxon>Benincaseae</taxon>
        <taxon>Cucumis</taxon>
    </lineage>
</organism>
<dbReference type="eggNOG" id="ENOG502S67Q">
    <property type="taxonomic scope" value="Eukaryota"/>
</dbReference>
<accession>A0A1S3C475</accession>
<dbReference type="RefSeq" id="XP_008457052.2">
    <property type="nucleotide sequence ID" value="XM_008458830.3"/>
</dbReference>
<evidence type="ECO:0000313" key="4">
    <source>
        <dbReference type="RefSeq" id="XP_008457052.2"/>
    </source>
</evidence>
<reference evidence="4" key="1">
    <citation type="submission" date="2025-08" db="UniProtKB">
        <authorList>
            <consortium name="RefSeq"/>
        </authorList>
    </citation>
    <scope>IDENTIFICATION</scope>
    <source>
        <tissue evidence="4">Stem</tissue>
    </source>
</reference>
<dbReference type="Proteomes" id="UP001652600">
    <property type="component" value="Chromosome 6"/>
</dbReference>
<dbReference type="GO" id="GO:0006952">
    <property type="term" value="P:defense response"/>
    <property type="evidence" value="ECO:0007669"/>
    <property type="project" value="InterPro"/>
</dbReference>
<dbReference type="PANTHER" id="PTHR31338:SF16">
    <property type="entry name" value="POLYKETIDE CYCLASE_DEHYDRASE AND LIPID TRANSPORT SUPERFAMILY PROTEIN"/>
    <property type="match status" value="1"/>
</dbReference>
<proteinExistence type="inferred from homology"/>
<dbReference type="SUPFAM" id="SSF55961">
    <property type="entry name" value="Bet v1-like"/>
    <property type="match status" value="1"/>
</dbReference>
<evidence type="ECO:0000259" key="2">
    <source>
        <dbReference type="SMART" id="SM01037"/>
    </source>
</evidence>
<comment type="similarity">
    <text evidence="1">Belongs to the MLP family.</text>
</comment>
<protein>
    <submittedName>
        <fullName evidence="4">MLP-like protein 34</fullName>
    </submittedName>
</protein>
<dbReference type="PANTHER" id="PTHR31338">
    <property type="entry name" value="POLYKETIDE CYCLASE/DEHYDRASE AND LIPID TRANSPORT SUPERFAMILY PROTEIN"/>
    <property type="match status" value="1"/>
</dbReference>
<dbReference type="Gene3D" id="3.30.530.20">
    <property type="match status" value="1"/>
</dbReference>
<dbReference type="SMART" id="SM01037">
    <property type="entry name" value="Bet_v_1"/>
    <property type="match status" value="1"/>
</dbReference>
<dbReference type="InParanoid" id="A0A1S3C475"/>
<dbReference type="AlphaFoldDB" id="A0A1S3C475"/>
<keyword evidence="3" id="KW-1185">Reference proteome</keyword>
<dbReference type="InterPro" id="IPR000916">
    <property type="entry name" value="Bet_v_I/MLP"/>
</dbReference>
<feature type="domain" description="Bet v I/Major latex protein" evidence="2">
    <location>
        <begin position="2"/>
        <end position="153"/>
    </location>
</feature>
<dbReference type="CDD" id="cd07816">
    <property type="entry name" value="Bet_v1-like"/>
    <property type="match status" value="1"/>
</dbReference>
<evidence type="ECO:0000256" key="1">
    <source>
        <dbReference type="ARBA" id="ARBA00038242"/>
    </source>
</evidence>
<name>A0A1S3C475_CUCME</name>
<gene>
    <name evidence="4" type="primary">LOC103496822</name>
</gene>
<sequence length="153" mass="17118">MAQISQISADVQIKCCAEKFYGFFRKNMFQLAQMFPKNLHNGEFLEGNDFTTGALMQWSYDIVGPAKAKIKLADVDEQNMSITYEAVEGDILSDYNFFRVKFQASSNGENGSATVKWSIEFEKADENIPSAEANYLDFVSKLSMGLGAYLATN</sequence>